<organism evidence="3 4">
    <name type="scientific">Epilithonimonas pallida</name>
    <dbReference type="NCBI Taxonomy" id="373671"/>
    <lineage>
        <taxon>Bacteria</taxon>
        <taxon>Pseudomonadati</taxon>
        <taxon>Bacteroidota</taxon>
        <taxon>Flavobacteriia</taxon>
        <taxon>Flavobacteriales</taxon>
        <taxon>Weeksellaceae</taxon>
        <taxon>Chryseobacterium group</taxon>
        <taxon>Epilithonimonas</taxon>
    </lineage>
</organism>
<keyword evidence="4" id="KW-1185">Reference proteome</keyword>
<protein>
    <recommendedName>
        <fullName evidence="2">DUF6438 domain-containing protein</fullName>
    </recommendedName>
</protein>
<feature type="signal peptide" evidence="1">
    <location>
        <begin position="1"/>
        <end position="20"/>
    </location>
</feature>
<dbReference type="Proteomes" id="UP001158050">
    <property type="component" value="Unassembled WGS sequence"/>
</dbReference>
<accession>A0ABY1R2B3</accession>
<gene>
    <name evidence="3" type="ORF">SAMN05421679_10498</name>
</gene>
<keyword evidence="1" id="KW-0732">Signal</keyword>
<dbReference type="RefSeq" id="WP_283416570.1">
    <property type="nucleotide sequence ID" value="NZ_FXUO01000004.1"/>
</dbReference>
<reference evidence="3 4" key="1">
    <citation type="submission" date="2017-05" db="EMBL/GenBank/DDBJ databases">
        <authorList>
            <person name="Varghese N."/>
            <person name="Submissions S."/>
        </authorList>
    </citation>
    <scope>NUCLEOTIDE SEQUENCE [LARGE SCALE GENOMIC DNA]</scope>
    <source>
        <strain evidence="3 4">DSM 18015</strain>
    </source>
</reference>
<proteinExistence type="predicted"/>
<evidence type="ECO:0000259" key="2">
    <source>
        <dbReference type="Pfam" id="PF20033"/>
    </source>
</evidence>
<name>A0ABY1R2B3_9FLAO</name>
<sequence length="161" mass="18435">MKYILSLVVFLGLMSCTTSQTTKYSKIEYEVGPCFGFCPIYKITIDSDRTAILEAEHFNFSQGEGRGDLDKPREGTFKSTVSKDDYDKLIALTDEANIKSLKDKYEDKQIMDASRTHLRVYFSDGGKKDIAISAGEKPEKLTKLYTYISELKQKQKWEKIK</sequence>
<dbReference type="InterPro" id="IPR045497">
    <property type="entry name" value="DUF6438"/>
</dbReference>
<feature type="domain" description="DUF6438" evidence="2">
    <location>
        <begin position="26"/>
        <end position="151"/>
    </location>
</feature>
<evidence type="ECO:0000313" key="4">
    <source>
        <dbReference type="Proteomes" id="UP001158050"/>
    </source>
</evidence>
<dbReference type="Pfam" id="PF20033">
    <property type="entry name" value="DUF6438"/>
    <property type="match status" value="1"/>
</dbReference>
<evidence type="ECO:0000313" key="3">
    <source>
        <dbReference type="EMBL" id="SMP92572.1"/>
    </source>
</evidence>
<dbReference type="PROSITE" id="PS51257">
    <property type="entry name" value="PROKAR_LIPOPROTEIN"/>
    <property type="match status" value="1"/>
</dbReference>
<dbReference type="EMBL" id="FXUO01000004">
    <property type="protein sequence ID" value="SMP92572.1"/>
    <property type="molecule type" value="Genomic_DNA"/>
</dbReference>
<evidence type="ECO:0000256" key="1">
    <source>
        <dbReference type="SAM" id="SignalP"/>
    </source>
</evidence>
<comment type="caution">
    <text evidence="3">The sequence shown here is derived from an EMBL/GenBank/DDBJ whole genome shotgun (WGS) entry which is preliminary data.</text>
</comment>
<feature type="chain" id="PRO_5045227550" description="DUF6438 domain-containing protein" evidence="1">
    <location>
        <begin position="21"/>
        <end position="161"/>
    </location>
</feature>